<feature type="region of interest" description="Disordered" evidence="1">
    <location>
        <begin position="1386"/>
        <end position="1409"/>
    </location>
</feature>
<feature type="compositionally biased region" description="Basic residues" evidence="1">
    <location>
        <begin position="1386"/>
        <end position="1397"/>
    </location>
</feature>
<feature type="domain" description="Amine oxidase" evidence="2">
    <location>
        <begin position="759"/>
        <end position="826"/>
    </location>
</feature>
<reference evidence="3 4" key="1">
    <citation type="submission" date="2014-11" db="EMBL/GenBank/DDBJ databases">
        <authorList>
            <person name="Zhu J."/>
            <person name="Qi W."/>
            <person name="Song R."/>
        </authorList>
    </citation>
    <scope>NUCLEOTIDE SEQUENCE [LARGE SCALE GENOMIC DNA]</scope>
</reference>
<dbReference type="Gene3D" id="3.50.50.60">
    <property type="entry name" value="FAD/NAD(P)-binding domain"/>
    <property type="match status" value="3"/>
</dbReference>
<dbReference type="PhylomeDB" id="A0A0G4ENX6"/>
<dbReference type="Proteomes" id="UP000041254">
    <property type="component" value="Unassembled WGS sequence"/>
</dbReference>
<dbReference type="InParanoid" id="A0A0G4ENX6"/>
<sequence length="1649" mass="175082">MEPGSQPASGDVRPPRSKASRPPTRPARPQNRPKMQPKAKAPPPQGHYCMGMPPQYPVYAPPGPPSGPLPFSPPSGPYPPNMPVIYRPWHPPQHQQWFPHGNPPHVDPPSEGGPSAPAAAAAAAAAAAGGGGGGQTTGAASEGGSRLSLPPPNGFPATLKGLAAEMADEDLLKEAPPRKAHESAAAQSSQKSASPARGLATPSPPPDRQAQPLPNGPVRPLLYQPPHPFAPPGGAPGHPGGYHPYPPPPPFAHTHQWPAMPPGRPVAVLGAPKRASGAQSKTGSAVGDDDASQEITDVPEGYTFELEDHREADGSIVGRVRFNGRSMERKVFKLGSYNNAVAGASKAAEEWGRKAILRHVERQRKRQEKLAEQHAEALSPTSQAVSKRPTGGLRPRTALHKPKVPGNNDADWVANPSDVASSDEDMDGEAEGDEDDSDARPKRGGKRRRVTESDKVRRAKAELPQPAPPAHKEVRIDDTTTVPVEAGVRLNGQTVYRYQGYVKVGGRVREKKDFPPGARPPEEALELATAWAEATLQVWVKHIQVDDDNASGKPRTRQRDGAAATQRRKPRTKGGGGGGEDLMSSVVADGDGGGAPVDGQPAEGPGGEVAAAAEGAPESDKRAPRGKKRTRHDRVIEPSGDIQTDPHWCVVARPGGDYIARFIRDGFERRFGPFRSLQTAQRAFDDELVKTYGSRACETVLFDPSRLEQLKDNAAFHVASHVPEYATYRGSVVSHRAVKRAAAADDHIVDVVIIGAGTAGLVCARELIRRGLSVLVFESKDRIGGRIHTVKLSGTTPTGNPADDLEAWDVEAELGAQYIHGCSPGMADINPVYRTALERRERLGLPQAGVATPHADPAMAGLCLDHLNGEAVPAEVIVKLGFVLDKITAAIQCNAIDMCFPFRMDGAGTKLREPSEVWDVALDAKRRGEIRGWRHGLWKSDQRGVGHVAERWRKGSKSGGGWRKGRWKEEAALLGGTSGGDINGQSGDLLGGLPAPPPAAAAAGPAVDDKETAESPRAAPAPGPAPPSPIPAAAAAAAAAAATADGPMMLDEQQPMLNGTDTDELAVGRRCGSLPLPSIEDAFHQNLVSVCQRLDIQYPLSFTEEALLHKAKQRRWGYCAMPSDLDIEHEYFLNTLEGNGMNDGHSGATQFYGTATVSIGLGQGTTRHASQPTPEALDHLAHEALTAATVGLPGDPYLSDQKHLVKDAASRLVQQGVMDFPLYRFAKGSQEQASAPRPGRRPAGHVDERVFGDRVVLSSYTRLVTDKVVVKGAKGAGGSMEPDISLSEPVQSVRCPGLHSAADGHTACEVTLRGGKVVESDFVVCTVPIGVLKASLKCHPRQDTLDTNNNSSALAFDPPLSGAKQAAIRRFGVGATNKVLLRFSVRRHPPPHGHHQPHPSPASASASDAAELEEGDLHPLWTYYGHIPNWTTTHPHYYFLNLHAYSSGSASKAGLVCCSVGPPLAYDWGGRNDQEVRDDCLKVLRGMFSSLRRELRESSESSDNSVDDSVVDVLPQLLDYRVSRWTQDPDFLGSYSFIPKGSDERLIEQMASPEWDGRLIFAGEATSRVGFQTVTGAWCSGLRAADQVIQAIQPHLAVPAAQPSQQHPAAAAAAAGGGFGGDGGDKREDTEMSVGGLPSGDGQAGAGEA</sequence>
<evidence type="ECO:0000259" key="2">
    <source>
        <dbReference type="Pfam" id="PF01593"/>
    </source>
</evidence>
<dbReference type="PANTHER" id="PTHR10742">
    <property type="entry name" value="FLAVIN MONOAMINE OXIDASE"/>
    <property type="match status" value="1"/>
</dbReference>
<dbReference type="InterPro" id="IPR002937">
    <property type="entry name" value="Amino_oxidase"/>
</dbReference>
<dbReference type="GO" id="GO:0016491">
    <property type="term" value="F:oxidoreductase activity"/>
    <property type="evidence" value="ECO:0007669"/>
    <property type="project" value="InterPro"/>
</dbReference>
<feature type="compositionally biased region" description="Pro residues" evidence="1">
    <location>
        <begin position="54"/>
        <end position="82"/>
    </location>
</feature>
<feature type="compositionally biased region" description="Basic and acidic residues" evidence="1">
    <location>
        <begin position="944"/>
        <end position="953"/>
    </location>
</feature>
<dbReference type="VEuPathDB" id="CryptoDB:Vbra_2827"/>
<evidence type="ECO:0000313" key="4">
    <source>
        <dbReference type="Proteomes" id="UP000041254"/>
    </source>
</evidence>
<dbReference type="SUPFAM" id="SSF54373">
    <property type="entry name" value="FAD-linked reductases, C-terminal domain"/>
    <property type="match status" value="1"/>
</dbReference>
<evidence type="ECO:0000256" key="1">
    <source>
        <dbReference type="SAM" id="MobiDB-lite"/>
    </source>
</evidence>
<feature type="compositionally biased region" description="Basic and acidic residues" evidence="1">
    <location>
        <begin position="450"/>
        <end position="461"/>
    </location>
</feature>
<feature type="region of interest" description="Disordered" evidence="1">
    <location>
        <begin position="944"/>
        <end position="1038"/>
    </location>
</feature>
<dbReference type="PRINTS" id="PR00419">
    <property type="entry name" value="ADXRDTASE"/>
</dbReference>
<feature type="region of interest" description="Disordered" evidence="1">
    <location>
        <begin position="1"/>
        <end position="295"/>
    </location>
</feature>
<feature type="region of interest" description="Disordered" evidence="1">
    <location>
        <begin position="1599"/>
        <end position="1649"/>
    </location>
</feature>
<dbReference type="InterPro" id="IPR050281">
    <property type="entry name" value="Flavin_monoamine_oxidase"/>
</dbReference>
<evidence type="ECO:0000313" key="3">
    <source>
        <dbReference type="EMBL" id="CEL99119.1"/>
    </source>
</evidence>
<feature type="domain" description="Amine oxidase" evidence="2">
    <location>
        <begin position="1283"/>
        <end position="1589"/>
    </location>
</feature>
<protein>
    <recommendedName>
        <fullName evidence="2">Amine oxidase domain-containing protein</fullName>
    </recommendedName>
</protein>
<feature type="compositionally biased region" description="Gly residues" evidence="1">
    <location>
        <begin position="1637"/>
        <end position="1649"/>
    </location>
</feature>
<feature type="region of interest" description="Disordered" evidence="1">
    <location>
        <begin position="547"/>
        <end position="633"/>
    </location>
</feature>
<proteinExistence type="predicted"/>
<feature type="compositionally biased region" description="Basic and acidic residues" evidence="1">
    <location>
        <begin position="170"/>
        <end position="182"/>
    </location>
</feature>
<feature type="compositionally biased region" description="Pro residues" evidence="1">
    <location>
        <begin position="223"/>
        <end position="234"/>
    </location>
</feature>
<dbReference type="SUPFAM" id="SSF51905">
    <property type="entry name" value="FAD/NAD(P)-binding domain"/>
    <property type="match status" value="2"/>
</dbReference>
<dbReference type="OrthoDB" id="406280at2759"/>
<feature type="compositionally biased region" description="Pro residues" evidence="1">
    <location>
        <begin position="1019"/>
        <end position="1030"/>
    </location>
</feature>
<organism evidence="3 4">
    <name type="scientific">Vitrella brassicaformis (strain CCMP3155)</name>
    <dbReference type="NCBI Taxonomy" id="1169540"/>
    <lineage>
        <taxon>Eukaryota</taxon>
        <taxon>Sar</taxon>
        <taxon>Alveolata</taxon>
        <taxon>Colpodellida</taxon>
        <taxon>Vitrellaceae</taxon>
        <taxon>Vitrella</taxon>
    </lineage>
</organism>
<dbReference type="InterPro" id="IPR036188">
    <property type="entry name" value="FAD/NAD-bd_sf"/>
</dbReference>
<dbReference type="EMBL" id="CDMY01000275">
    <property type="protein sequence ID" value="CEL99119.1"/>
    <property type="molecule type" value="Genomic_DNA"/>
</dbReference>
<gene>
    <name evidence="3" type="ORF">Vbra_2827</name>
</gene>
<feature type="compositionally biased region" description="Acidic residues" evidence="1">
    <location>
        <begin position="421"/>
        <end position="437"/>
    </location>
</feature>
<feature type="compositionally biased region" description="Low complexity" evidence="1">
    <location>
        <begin position="109"/>
        <end position="127"/>
    </location>
</feature>
<name>A0A0G4ENX6_VITBC</name>
<dbReference type="Pfam" id="PF01593">
    <property type="entry name" value="Amino_oxidase"/>
    <property type="match status" value="2"/>
</dbReference>
<feature type="compositionally biased region" description="Low complexity" evidence="1">
    <location>
        <begin position="597"/>
        <end position="616"/>
    </location>
</feature>
<dbReference type="PANTHER" id="PTHR10742:SF410">
    <property type="entry name" value="LYSINE-SPECIFIC HISTONE DEMETHYLASE 2"/>
    <property type="match status" value="1"/>
</dbReference>
<dbReference type="STRING" id="1169540.A0A0G4ENX6"/>
<feature type="region of interest" description="Disordered" evidence="1">
    <location>
        <begin position="362"/>
        <end position="479"/>
    </location>
</feature>
<feature type="compositionally biased region" description="Low complexity" evidence="1">
    <location>
        <begin position="183"/>
        <end position="196"/>
    </location>
</feature>
<accession>A0A0G4ENX6</accession>
<keyword evidence="4" id="KW-1185">Reference proteome</keyword>